<organism evidence="2 3">
    <name type="scientific">Blattamonas nauphoetae</name>
    <dbReference type="NCBI Taxonomy" id="2049346"/>
    <lineage>
        <taxon>Eukaryota</taxon>
        <taxon>Metamonada</taxon>
        <taxon>Preaxostyla</taxon>
        <taxon>Oxymonadida</taxon>
        <taxon>Blattamonas</taxon>
    </lineage>
</organism>
<dbReference type="SUPFAM" id="SSF54928">
    <property type="entry name" value="RNA-binding domain, RBD"/>
    <property type="match status" value="1"/>
</dbReference>
<accession>A0ABQ9YI94</accession>
<feature type="region of interest" description="Disordered" evidence="1">
    <location>
        <begin position="204"/>
        <end position="279"/>
    </location>
</feature>
<dbReference type="CDD" id="cd00590">
    <property type="entry name" value="RRM_SF"/>
    <property type="match status" value="1"/>
</dbReference>
<evidence type="ECO:0000256" key="1">
    <source>
        <dbReference type="SAM" id="MobiDB-lite"/>
    </source>
</evidence>
<evidence type="ECO:0000313" key="3">
    <source>
        <dbReference type="Proteomes" id="UP001281761"/>
    </source>
</evidence>
<feature type="compositionally biased region" description="Polar residues" evidence="1">
    <location>
        <begin position="1634"/>
        <end position="1646"/>
    </location>
</feature>
<dbReference type="EMBL" id="JARBJD010000006">
    <property type="protein sequence ID" value="KAK2963478.1"/>
    <property type="molecule type" value="Genomic_DNA"/>
</dbReference>
<feature type="region of interest" description="Disordered" evidence="1">
    <location>
        <begin position="1109"/>
        <end position="1128"/>
    </location>
</feature>
<proteinExistence type="predicted"/>
<feature type="region of interest" description="Disordered" evidence="1">
    <location>
        <begin position="1476"/>
        <end position="1505"/>
    </location>
</feature>
<feature type="compositionally biased region" description="Polar residues" evidence="1">
    <location>
        <begin position="435"/>
        <end position="448"/>
    </location>
</feature>
<evidence type="ECO:0000313" key="2">
    <source>
        <dbReference type="EMBL" id="KAK2963478.1"/>
    </source>
</evidence>
<dbReference type="InterPro" id="IPR012677">
    <property type="entry name" value="Nucleotide-bd_a/b_plait_sf"/>
</dbReference>
<feature type="region of interest" description="Disordered" evidence="1">
    <location>
        <begin position="434"/>
        <end position="501"/>
    </location>
</feature>
<feature type="region of interest" description="Disordered" evidence="1">
    <location>
        <begin position="877"/>
        <end position="911"/>
    </location>
</feature>
<feature type="compositionally biased region" description="Polar residues" evidence="1">
    <location>
        <begin position="657"/>
        <end position="670"/>
    </location>
</feature>
<comment type="caution">
    <text evidence="2">The sequence shown here is derived from an EMBL/GenBank/DDBJ whole genome shotgun (WGS) entry which is preliminary data.</text>
</comment>
<dbReference type="Proteomes" id="UP001281761">
    <property type="component" value="Unassembled WGS sequence"/>
</dbReference>
<keyword evidence="3" id="KW-1185">Reference proteome</keyword>
<feature type="compositionally biased region" description="Basic and acidic residues" evidence="1">
    <location>
        <begin position="204"/>
        <end position="242"/>
    </location>
</feature>
<feature type="region of interest" description="Disordered" evidence="1">
    <location>
        <begin position="1607"/>
        <end position="1646"/>
    </location>
</feature>
<protein>
    <recommendedName>
        <fullName evidence="4">RRM domain-containing protein</fullName>
    </recommendedName>
</protein>
<dbReference type="Gene3D" id="3.30.70.330">
    <property type="match status" value="1"/>
</dbReference>
<sequence length="1646" mass="184998">MTKRTPRSHFVYLGGEHGPITKDQLLEAASEFGPVRHVYFCHPPKTTWGLIQFENPADAQRLISTGKLRFGKRILATHESSKTYDFDHSVEMWMTVPPRARENDIREFLGQEFELRLIRMEEYGQHCFAEIRTSSPAIVQQIVKTHGGRQFLKTNHHVQAYIKPLFPDDMDHHLLQEQDQAKKEYRPEQKKDPLILQTELHLDLKKGKQQDHHQQEKEAPKAKKTAKAQEKHQPEPKQKEQPKSVAKQYNPSPKEVKIDKLRPLPKQQPEQTKPDPGLSYTFDRLALLPDIQHGTSRGDLIKELQKVDVKGKISNVFIEGNTRVKNRKLYGLIVFENRDERDIFLSHGSTFSLFHSPVRPTPISKLKEVPTLLHHFISNIYTAPPLPPNFHLRESAQAPVQKEVEQRDKVMKQYTPVAHPAPTAILQDKKLARSWKSNENGPSTSTEPLLQHVPLNPPSPSQSKNWGRLSRQKGDDGQEPPLGLTRDNYDDDNSSSDKNMDDDEVFTALTMSNDELLTFSSTFNPYVLAQSELNSLDHLPPCILPLLPPSMHPPSLSSQPPTLDRSFLHPSRLQATYSEWTSDVGGCLCGLINTQSLLSLRSLLIPASISISHPPSSKIPASVYFESIKQDIFLNLQHSHHLEFSEDLIPIPDSLVTPESSTPQNSQNSPRGLGGDHTPNRSPIIPVHDTVIQGTMKCLTIHMRPTSEQSLALWCGCCFMWDVLTLSAQIVKSPTFLVALGKVFGSTRVRRGENEMTRSTVRSVLKRKDRLRRGRGKKRLGHVLNEMEAAAERKRKELWLTHVDMEGLNRFFSEWPTLKDISPFSQSLVTLPGPLHFLTSSLCTTGPDFASRIHLLLNGLLVKRAYPNITTLSLSDVEGEEKKLREQDQHTAGSDWNGGSKNQASNGKEADSEGEFSVLLSSLPPRLRAVIALDMTRHVEEEGKAFSSLEWIRSTSSEDAWAEDGLKAGAWDEKRRDWVERIREDEEEVLWRNNMFIIEQSVDNISPLPQGTIIVSLNKHRTLVVIPTILLPTVSTNLRPLLFSPASNSFPFSSSSPRSLSAFTRHELFAALTVSSPPKPFYPISFSSALSQALCAMGLWPTELELGREDEEEEEGMEGSVEKSEVKKGQNPIPLSALSLLLHKTENVCEIRLNSRQVGGKVVSQTDGSLLSLLTTSFMTNLIDNARTVSGIESEKRMQLHAQVILEGLVNAIAHLDYDQVCERRRKELNNRHRMKKEETPANGLPPLLPLIPPYRPLTPIIEIDVYPRQVLIRNVCSFLPSSAIASSSLFTPVSFSQNPSVTSAFVRLGLMSGCGLGRGIQATTALHFGMPPPRSIVKIEKEEEPVEFNPMIEKSPITGLNSLLAAPVIPHVQKTPTSITPSSLSLASSSATAYWNQLIYTSVTGPHETSTIQSLYRFTQNLAWSILKPEFKQVYGVLEKVEDSDETRTHELILDQAMLSARPLSEAVAYIAMRTEESKSSTRTKDPSKNPPNKDEETTDEHGIWECSLRASELEEHLGMEAWQTLIQLHSRLGHRSPLEWVVRERNAHSKSNDAESSWWDTMLPDPSDRMEQTVVCVRLSKPIRSFLDGTSLTLPYPSLEGEWVRSAHKRSPSPIAPSSTQSPGLQAAFPQPHSQHYSNRQFES</sequence>
<dbReference type="InterPro" id="IPR035979">
    <property type="entry name" value="RBD_domain_sf"/>
</dbReference>
<evidence type="ECO:0008006" key="4">
    <source>
        <dbReference type="Google" id="ProtNLM"/>
    </source>
</evidence>
<feature type="compositionally biased region" description="Basic and acidic residues" evidence="1">
    <location>
        <begin position="880"/>
        <end position="889"/>
    </location>
</feature>
<feature type="compositionally biased region" description="Polar residues" evidence="1">
    <location>
        <begin position="890"/>
        <end position="906"/>
    </location>
</feature>
<reference evidence="2 3" key="1">
    <citation type="journal article" date="2022" name="bioRxiv">
        <title>Genomics of Preaxostyla Flagellates Illuminates Evolutionary Transitions and the Path Towards Mitochondrial Loss.</title>
        <authorList>
            <person name="Novak L.V.F."/>
            <person name="Treitli S.C."/>
            <person name="Pyrih J."/>
            <person name="Halakuc P."/>
            <person name="Pipaliya S.V."/>
            <person name="Vacek V."/>
            <person name="Brzon O."/>
            <person name="Soukal P."/>
            <person name="Eme L."/>
            <person name="Dacks J.B."/>
            <person name="Karnkowska A."/>
            <person name="Elias M."/>
            <person name="Hampl V."/>
        </authorList>
    </citation>
    <scope>NUCLEOTIDE SEQUENCE [LARGE SCALE GENOMIC DNA]</scope>
    <source>
        <strain evidence="2">NAU3</strain>
        <tissue evidence="2">Gut</tissue>
    </source>
</reference>
<feature type="compositionally biased region" description="Acidic residues" evidence="1">
    <location>
        <begin position="489"/>
        <end position="501"/>
    </location>
</feature>
<name>A0ABQ9YI94_9EUKA</name>
<feature type="region of interest" description="Disordered" evidence="1">
    <location>
        <begin position="655"/>
        <end position="680"/>
    </location>
</feature>
<gene>
    <name evidence="2" type="ORF">BLNAU_1521</name>
</gene>